<dbReference type="NCBIfam" id="TIGR00063">
    <property type="entry name" value="folE"/>
    <property type="match status" value="1"/>
</dbReference>
<evidence type="ECO:0000259" key="10">
    <source>
        <dbReference type="Pfam" id="PF01227"/>
    </source>
</evidence>
<dbReference type="InterPro" id="IPR018234">
    <property type="entry name" value="GTP_CycHdrlase_I_CS"/>
</dbReference>
<organism evidence="11 12">
    <name type="scientific">Gloeothece citriformis (strain PCC 7424)</name>
    <name type="common">Cyanothece sp. (strain PCC 7424)</name>
    <dbReference type="NCBI Taxonomy" id="65393"/>
    <lineage>
        <taxon>Bacteria</taxon>
        <taxon>Bacillati</taxon>
        <taxon>Cyanobacteriota</taxon>
        <taxon>Cyanophyceae</taxon>
        <taxon>Oscillatoriophycideae</taxon>
        <taxon>Chroococcales</taxon>
        <taxon>Aphanothecaceae</taxon>
        <taxon>Gloeothece</taxon>
        <taxon>Gloeothece citriformis</taxon>
    </lineage>
</organism>
<keyword evidence="8" id="KW-0862">Zinc</keyword>
<dbReference type="GO" id="GO:0003934">
    <property type="term" value="F:GTP cyclohydrolase I activity"/>
    <property type="evidence" value="ECO:0007669"/>
    <property type="project" value="UniProtKB-UniRule"/>
</dbReference>
<dbReference type="eggNOG" id="COG0302">
    <property type="taxonomic scope" value="Bacteria"/>
</dbReference>
<evidence type="ECO:0000256" key="5">
    <source>
        <dbReference type="ARBA" id="ARBA00022741"/>
    </source>
</evidence>
<dbReference type="UniPathway" id="UPA00848">
    <property type="reaction ID" value="UER00151"/>
</dbReference>
<dbReference type="NCBIfam" id="NF006826">
    <property type="entry name" value="PRK09347.1-3"/>
    <property type="match status" value="1"/>
</dbReference>
<dbReference type="CDD" id="cd00642">
    <property type="entry name" value="GTP_cyclohydro1"/>
    <property type="match status" value="1"/>
</dbReference>
<comment type="catalytic activity">
    <reaction evidence="1 8">
        <text>GTP + H2O = 7,8-dihydroneopterin 3'-triphosphate + formate + H(+)</text>
        <dbReference type="Rhea" id="RHEA:17473"/>
        <dbReference type="ChEBI" id="CHEBI:15377"/>
        <dbReference type="ChEBI" id="CHEBI:15378"/>
        <dbReference type="ChEBI" id="CHEBI:15740"/>
        <dbReference type="ChEBI" id="CHEBI:37565"/>
        <dbReference type="ChEBI" id="CHEBI:58462"/>
        <dbReference type="EC" id="3.5.4.16"/>
    </reaction>
</comment>
<dbReference type="PROSITE" id="PS00859">
    <property type="entry name" value="GTP_CYCLOHYDROL_1_1"/>
    <property type="match status" value="1"/>
</dbReference>
<dbReference type="KEGG" id="cyc:PCC7424_3350"/>
<evidence type="ECO:0000256" key="8">
    <source>
        <dbReference type="HAMAP-Rule" id="MF_00223"/>
    </source>
</evidence>
<dbReference type="HOGENOM" id="CLU_049768_2_2_3"/>
<keyword evidence="5 8" id="KW-0547">Nucleotide-binding</keyword>
<protein>
    <recommendedName>
        <fullName evidence="8">GTP cyclohydrolase 1</fullName>
        <ecNumber evidence="8">3.5.4.16</ecNumber>
    </recommendedName>
    <alternativeName>
        <fullName evidence="8">GTP cyclohydrolase I</fullName>
        <shortName evidence="8">GTP-CH-I</shortName>
    </alternativeName>
</protein>
<keyword evidence="6 8" id="KW-0378">Hydrolase</keyword>
<dbReference type="GO" id="GO:0046654">
    <property type="term" value="P:tetrahydrofolate biosynthetic process"/>
    <property type="evidence" value="ECO:0007669"/>
    <property type="project" value="UniProtKB-UniRule"/>
</dbReference>
<gene>
    <name evidence="8" type="primary">folE</name>
    <name evidence="11" type="ordered locus">PCC7424_3350</name>
</gene>
<dbReference type="GO" id="GO:0006729">
    <property type="term" value="P:tetrahydrobiopterin biosynthetic process"/>
    <property type="evidence" value="ECO:0007669"/>
    <property type="project" value="TreeGrafter"/>
</dbReference>
<feature type="domain" description="GTP cyclohydrolase I" evidence="10">
    <location>
        <begin position="64"/>
        <end position="241"/>
    </location>
</feature>
<dbReference type="FunFam" id="3.30.1130.10:FF:000012">
    <property type="entry name" value="GTP cyclohydrolase 1"/>
    <property type="match status" value="1"/>
</dbReference>
<evidence type="ECO:0000256" key="2">
    <source>
        <dbReference type="ARBA" id="ARBA00005080"/>
    </source>
</evidence>
<feature type="compositionally biased region" description="Polar residues" evidence="9">
    <location>
        <begin position="1"/>
        <end position="28"/>
    </location>
</feature>
<evidence type="ECO:0000313" key="11">
    <source>
        <dbReference type="EMBL" id="ACK71747.1"/>
    </source>
</evidence>
<dbReference type="PANTHER" id="PTHR11109">
    <property type="entry name" value="GTP CYCLOHYDROLASE I"/>
    <property type="match status" value="1"/>
</dbReference>
<sequence length="247" mass="27858">MTVAPSNGYNRSNSVNSSSLTPANSNGLNPDLVERVVSRPDRNTHNGQPAHIHTTTEENKEKMMQAVEMILESVGEDPGREGLLKTPKRVAEAMQFLTQGYNQSLEELVNDAIFDEGHNEMVLVRDIDFFSLCEHHMLPFMGKAHVAYIPNQKVVGLSKLARIVEMYARRLQVQERLTRQIAEAIQEILNPQGVAVVMEATHMCMVMRGVQKPGSWTVTSAMLGAFQDDQKTREEFLNLIRHRPNFM</sequence>
<dbReference type="GO" id="GO:0008270">
    <property type="term" value="F:zinc ion binding"/>
    <property type="evidence" value="ECO:0007669"/>
    <property type="project" value="UniProtKB-UniRule"/>
</dbReference>
<dbReference type="FunFam" id="1.10.286.10:FF:000003">
    <property type="entry name" value="GTP cyclohydrolase 1"/>
    <property type="match status" value="1"/>
</dbReference>
<keyword evidence="4 8" id="KW-0554">One-carbon metabolism</keyword>
<dbReference type="Proteomes" id="UP000002384">
    <property type="component" value="Chromosome"/>
</dbReference>
<proteinExistence type="inferred from homology"/>
<comment type="similarity">
    <text evidence="3 8">Belongs to the GTP cyclohydrolase I family.</text>
</comment>
<name>B7KE49_GLOC7</name>
<accession>B7KE49</accession>
<dbReference type="EC" id="3.5.4.16" evidence="8"/>
<feature type="binding site" evidence="8">
    <location>
        <position position="133"/>
    </location>
    <ligand>
        <name>Zn(2+)</name>
        <dbReference type="ChEBI" id="CHEBI:29105"/>
    </ligand>
</feature>
<evidence type="ECO:0000256" key="9">
    <source>
        <dbReference type="SAM" id="MobiDB-lite"/>
    </source>
</evidence>
<dbReference type="Gene3D" id="3.30.1130.10">
    <property type="match status" value="1"/>
</dbReference>
<dbReference type="InterPro" id="IPR001474">
    <property type="entry name" value="GTP_CycHdrlase_I"/>
</dbReference>
<dbReference type="Gene3D" id="1.10.286.10">
    <property type="match status" value="1"/>
</dbReference>
<evidence type="ECO:0000256" key="1">
    <source>
        <dbReference type="ARBA" id="ARBA00001052"/>
    </source>
</evidence>
<dbReference type="HAMAP" id="MF_00223">
    <property type="entry name" value="FolE"/>
    <property type="match status" value="1"/>
</dbReference>
<dbReference type="GO" id="GO:0005525">
    <property type="term" value="F:GTP binding"/>
    <property type="evidence" value="ECO:0007669"/>
    <property type="project" value="UniProtKB-KW"/>
</dbReference>
<evidence type="ECO:0000256" key="4">
    <source>
        <dbReference type="ARBA" id="ARBA00022563"/>
    </source>
</evidence>
<dbReference type="EMBL" id="CP001291">
    <property type="protein sequence ID" value="ACK71747.1"/>
    <property type="molecule type" value="Genomic_DNA"/>
</dbReference>
<evidence type="ECO:0000256" key="6">
    <source>
        <dbReference type="ARBA" id="ARBA00022801"/>
    </source>
</evidence>
<dbReference type="InterPro" id="IPR020602">
    <property type="entry name" value="GTP_CycHdrlase_I_dom"/>
</dbReference>
<dbReference type="NCBIfam" id="NF006825">
    <property type="entry name" value="PRK09347.1-2"/>
    <property type="match status" value="1"/>
</dbReference>
<dbReference type="OrthoDB" id="9801207at2"/>
<dbReference type="AlphaFoldDB" id="B7KE49"/>
<dbReference type="RefSeq" id="WP_015955342.1">
    <property type="nucleotide sequence ID" value="NC_011729.1"/>
</dbReference>
<dbReference type="PROSITE" id="PS00860">
    <property type="entry name" value="GTP_CYCLOHYDROL_1_2"/>
    <property type="match status" value="1"/>
</dbReference>
<evidence type="ECO:0000256" key="3">
    <source>
        <dbReference type="ARBA" id="ARBA00008085"/>
    </source>
</evidence>
<comment type="pathway">
    <text evidence="2 8">Cofactor biosynthesis; 7,8-dihydroneopterin triphosphate biosynthesis; 7,8-dihydroneopterin triphosphate from GTP: step 1/1.</text>
</comment>
<feature type="binding site" evidence="8">
    <location>
        <position position="204"/>
    </location>
    <ligand>
        <name>Zn(2+)</name>
        <dbReference type="ChEBI" id="CHEBI:29105"/>
    </ligand>
</feature>
<reference evidence="12" key="1">
    <citation type="journal article" date="2011" name="MBio">
        <title>Novel metabolic attributes of the genus Cyanothece, comprising a group of unicellular nitrogen-fixing Cyanobacteria.</title>
        <authorList>
            <person name="Bandyopadhyay A."/>
            <person name="Elvitigala T."/>
            <person name="Welsh E."/>
            <person name="Stockel J."/>
            <person name="Liberton M."/>
            <person name="Min H."/>
            <person name="Sherman L.A."/>
            <person name="Pakrasi H.B."/>
        </authorList>
    </citation>
    <scope>NUCLEOTIDE SEQUENCE [LARGE SCALE GENOMIC DNA]</scope>
    <source>
        <strain evidence="12">PCC 7424</strain>
    </source>
</reference>
<dbReference type="Pfam" id="PF01227">
    <property type="entry name" value="GTP_cyclohydroI"/>
    <property type="match status" value="1"/>
</dbReference>
<evidence type="ECO:0000256" key="7">
    <source>
        <dbReference type="ARBA" id="ARBA00023134"/>
    </source>
</evidence>
<dbReference type="PANTHER" id="PTHR11109:SF7">
    <property type="entry name" value="GTP CYCLOHYDROLASE 1"/>
    <property type="match status" value="1"/>
</dbReference>
<dbReference type="InterPro" id="IPR043134">
    <property type="entry name" value="GTP-CH-I_N"/>
</dbReference>
<keyword evidence="7 8" id="KW-0342">GTP-binding</keyword>
<feature type="region of interest" description="Disordered" evidence="9">
    <location>
        <begin position="1"/>
        <end position="30"/>
    </location>
</feature>
<dbReference type="SUPFAM" id="SSF55620">
    <property type="entry name" value="Tetrahydrobiopterin biosynthesis enzymes-like"/>
    <property type="match status" value="1"/>
</dbReference>
<dbReference type="InterPro" id="IPR043133">
    <property type="entry name" value="GTP-CH-I_C/QueF"/>
</dbReference>
<dbReference type="GO" id="GO:0006730">
    <property type="term" value="P:one-carbon metabolic process"/>
    <property type="evidence" value="ECO:0007669"/>
    <property type="project" value="UniProtKB-UniRule"/>
</dbReference>
<evidence type="ECO:0000313" key="12">
    <source>
        <dbReference type="Proteomes" id="UP000002384"/>
    </source>
</evidence>
<dbReference type="GO" id="GO:0005737">
    <property type="term" value="C:cytoplasm"/>
    <property type="evidence" value="ECO:0007669"/>
    <property type="project" value="TreeGrafter"/>
</dbReference>
<keyword evidence="12" id="KW-1185">Reference proteome</keyword>
<comment type="subunit">
    <text evidence="8">Homopolymer.</text>
</comment>
<keyword evidence="8" id="KW-0479">Metal-binding</keyword>
<dbReference type="STRING" id="65393.PCC7424_3350"/>
<feature type="binding site" evidence="8">
    <location>
        <position position="136"/>
    </location>
    <ligand>
        <name>Zn(2+)</name>
        <dbReference type="ChEBI" id="CHEBI:29105"/>
    </ligand>
</feature>